<organism evidence="4 5">
    <name type="scientific">Nocardia aurea</name>
    <dbReference type="NCBI Taxonomy" id="2144174"/>
    <lineage>
        <taxon>Bacteria</taxon>
        <taxon>Bacillati</taxon>
        <taxon>Actinomycetota</taxon>
        <taxon>Actinomycetes</taxon>
        <taxon>Mycobacteriales</taxon>
        <taxon>Nocardiaceae</taxon>
        <taxon>Nocardia</taxon>
    </lineage>
</organism>
<evidence type="ECO:0000313" key="4">
    <source>
        <dbReference type="EMBL" id="MEV0709946.1"/>
    </source>
</evidence>
<dbReference type="GO" id="GO:0004497">
    <property type="term" value="F:monooxygenase activity"/>
    <property type="evidence" value="ECO:0007669"/>
    <property type="project" value="UniProtKB-KW"/>
</dbReference>
<dbReference type="SUPFAM" id="SSF51412">
    <property type="entry name" value="Inosine monophosphate dehydrogenase (IMPDH)"/>
    <property type="match status" value="1"/>
</dbReference>
<gene>
    <name evidence="4" type="ORF">AB0I48_20490</name>
</gene>
<evidence type="ECO:0000313" key="5">
    <source>
        <dbReference type="Proteomes" id="UP001551695"/>
    </source>
</evidence>
<protein>
    <submittedName>
        <fullName evidence="4">Nitronate monooxygenase</fullName>
        <ecNumber evidence="4">1.13.12.-</ecNumber>
    </submittedName>
</protein>
<keyword evidence="3 4" id="KW-0560">Oxidoreductase</keyword>
<name>A0ABV3FX02_9NOCA</name>
<keyword evidence="4" id="KW-0503">Monooxygenase</keyword>
<keyword evidence="1" id="KW-0285">Flavoprotein</keyword>
<proteinExistence type="predicted"/>
<dbReference type="EMBL" id="JBFAKC010000009">
    <property type="protein sequence ID" value="MEV0709946.1"/>
    <property type="molecule type" value="Genomic_DNA"/>
</dbReference>
<sequence length="325" mass="32883">MSSPAEQPSTPWSKAWGLRVPVVNAPMGGVAGGRLAAAVTAAGGLGLIGMGSAGSVAALRRELPFTASLGGRFGIGLVGWVLDAEPELLDVAIEAGPALITVGFADDSGWVDRVASAGIRTAAQVYNADDARRAEDAGIDVVVARGLEGGGHGAPDMTTLPLLDAVLKDVLVPVLAAGGIGSPASLAAVLAAGASGAWLGTRLAACSESLLHDAGRRAMIAADGSDTVLTSVFDIAMELPWPTRFPARVLRNEFTDRWAGDEDTLRTDGEARISVRAAAESVDPRIAPIDAGQGVGMITSVESARDVVTEMCSGAAELLTGPSPT</sequence>
<dbReference type="CDD" id="cd04730">
    <property type="entry name" value="NPD_like"/>
    <property type="match status" value="1"/>
</dbReference>
<keyword evidence="5" id="KW-1185">Reference proteome</keyword>
<evidence type="ECO:0000256" key="2">
    <source>
        <dbReference type="ARBA" id="ARBA00022643"/>
    </source>
</evidence>
<dbReference type="InterPro" id="IPR013785">
    <property type="entry name" value="Aldolase_TIM"/>
</dbReference>
<dbReference type="EC" id="1.13.12.-" evidence="4"/>
<dbReference type="PANTHER" id="PTHR32332">
    <property type="entry name" value="2-NITROPROPANE DIOXYGENASE"/>
    <property type="match status" value="1"/>
</dbReference>
<evidence type="ECO:0000256" key="1">
    <source>
        <dbReference type="ARBA" id="ARBA00022630"/>
    </source>
</evidence>
<reference evidence="4 5" key="1">
    <citation type="submission" date="2024-06" db="EMBL/GenBank/DDBJ databases">
        <title>The Natural Products Discovery Center: Release of the First 8490 Sequenced Strains for Exploring Actinobacteria Biosynthetic Diversity.</title>
        <authorList>
            <person name="Kalkreuter E."/>
            <person name="Kautsar S.A."/>
            <person name="Yang D."/>
            <person name="Bader C.D."/>
            <person name="Teijaro C.N."/>
            <person name="Fluegel L."/>
            <person name="Davis C.M."/>
            <person name="Simpson J.R."/>
            <person name="Lauterbach L."/>
            <person name="Steele A.D."/>
            <person name="Gui C."/>
            <person name="Meng S."/>
            <person name="Li G."/>
            <person name="Viehrig K."/>
            <person name="Ye F."/>
            <person name="Su P."/>
            <person name="Kiefer A.F."/>
            <person name="Nichols A."/>
            <person name="Cepeda A.J."/>
            <person name="Yan W."/>
            <person name="Fan B."/>
            <person name="Jiang Y."/>
            <person name="Adhikari A."/>
            <person name="Zheng C.-J."/>
            <person name="Schuster L."/>
            <person name="Cowan T.M."/>
            <person name="Smanski M.J."/>
            <person name="Chevrette M.G."/>
            <person name="De Carvalho L.P.S."/>
            <person name="Shen B."/>
        </authorList>
    </citation>
    <scope>NUCLEOTIDE SEQUENCE [LARGE SCALE GENOMIC DNA]</scope>
    <source>
        <strain evidence="4 5">NPDC050403</strain>
    </source>
</reference>
<dbReference type="Gene3D" id="3.20.20.70">
    <property type="entry name" value="Aldolase class I"/>
    <property type="match status" value="1"/>
</dbReference>
<keyword evidence="2" id="KW-0288">FMN</keyword>
<dbReference type="InterPro" id="IPR004136">
    <property type="entry name" value="NMO"/>
</dbReference>
<dbReference type="Pfam" id="PF03060">
    <property type="entry name" value="NMO"/>
    <property type="match status" value="1"/>
</dbReference>
<dbReference type="Proteomes" id="UP001551695">
    <property type="component" value="Unassembled WGS sequence"/>
</dbReference>
<accession>A0ABV3FX02</accession>
<comment type="caution">
    <text evidence="4">The sequence shown here is derived from an EMBL/GenBank/DDBJ whole genome shotgun (WGS) entry which is preliminary data.</text>
</comment>
<evidence type="ECO:0000256" key="3">
    <source>
        <dbReference type="ARBA" id="ARBA00023002"/>
    </source>
</evidence>
<dbReference type="RefSeq" id="WP_357785698.1">
    <property type="nucleotide sequence ID" value="NZ_JBFAKC010000009.1"/>
</dbReference>